<dbReference type="Proteomes" id="UP000001646">
    <property type="component" value="Unplaced"/>
</dbReference>
<dbReference type="InParanoid" id="A0A803SMZ1"/>
<dbReference type="GeneTree" id="ENSGT01150000287021"/>
<organism evidence="2 3">
    <name type="scientific">Anolis carolinensis</name>
    <name type="common">Green anole</name>
    <name type="synonym">American chameleon</name>
    <dbReference type="NCBI Taxonomy" id="28377"/>
    <lineage>
        <taxon>Eukaryota</taxon>
        <taxon>Metazoa</taxon>
        <taxon>Chordata</taxon>
        <taxon>Craniata</taxon>
        <taxon>Vertebrata</taxon>
        <taxon>Euteleostomi</taxon>
        <taxon>Lepidosauria</taxon>
        <taxon>Squamata</taxon>
        <taxon>Bifurcata</taxon>
        <taxon>Unidentata</taxon>
        <taxon>Episquamata</taxon>
        <taxon>Toxicofera</taxon>
        <taxon>Iguania</taxon>
        <taxon>Dactyloidae</taxon>
        <taxon>Anolis</taxon>
    </lineage>
</organism>
<evidence type="ECO:0000313" key="2">
    <source>
        <dbReference type="Ensembl" id="ENSACAP00000024331.1"/>
    </source>
</evidence>
<dbReference type="PANTHER" id="PTHR47027">
    <property type="entry name" value="REVERSE TRANSCRIPTASE DOMAIN-CONTAINING PROTEIN"/>
    <property type="match status" value="1"/>
</dbReference>
<dbReference type="Ensembl" id="ENSACAT00000036849.1">
    <property type="protein sequence ID" value="ENSACAP00000024331.1"/>
    <property type="gene ID" value="ENSACAG00000035877.1"/>
</dbReference>
<reference evidence="2" key="3">
    <citation type="submission" date="2025-09" db="UniProtKB">
        <authorList>
            <consortium name="Ensembl"/>
        </authorList>
    </citation>
    <scope>IDENTIFICATION</scope>
</reference>
<reference evidence="2" key="1">
    <citation type="submission" date="2009-12" db="EMBL/GenBank/DDBJ databases">
        <title>The Genome Sequence of Anolis carolinensis (Green Anole Lizard).</title>
        <authorList>
            <consortium name="The Genome Sequencing Platform"/>
            <person name="Di Palma F."/>
            <person name="Alfoldi J."/>
            <person name="Heiman D."/>
            <person name="Young S."/>
            <person name="Grabherr M."/>
            <person name="Johnson J."/>
            <person name="Lander E.S."/>
            <person name="Lindblad-Toh K."/>
        </authorList>
    </citation>
    <scope>NUCLEOTIDE SEQUENCE [LARGE SCALE GENOMIC DNA]</scope>
    <source>
        <strain evidence="2">JBL SC #1</strain>
    </source>
</reference>
<name>A0A803SMZ1_ANOCA</name>
<accession>A0A803SMZ1</accession>
<sequence length="221" mass="24443">MERCYLPAGAVPIDLLTFACFRTARLAEAGAVPIDLLTFACFRTARLAGAGANSGRSFHFRDLNLAPFGPQVQQLSASTHCATRGPMSFYKALYSPSLFNLYAENVMQCAGLDESKAGVKIDGRNINNLRYADDTTLMAESKEELRSLITKVREKSAKSGLQLNIKKTKIIATRPIDDWQKEGKDMETVTDFVFLGTKILAARKSVDVYFLGEEQWPTSTK</sequence>
<reference evidence="2" key="2">
    <citation type="submission" date="2025-08" db="UniProtKB">
        <authorList>
            <consortium name="Ensembl"/>
        </authorList>
    </citation>
    <scope>IDENTIFICATION</scope>
</reference>
<protein>
    <recommendedName>
        <fullName evidence="1">Reverse transcriptase domain-containing protein</fullName>
    </recommendedName>
</protein>
<dbReference type="AlphaFoldDB" id="A0A803SMZ1"/>
<dbReference type="SUPFAM" id="SSF56672">
    <property type="entry name" value="DNA/RNA polymerases"/>
    <property type="match status" value="1"/>
</dbReference>
<dbReference type="PANTHER" id="PTHR47027:SF8">
    <property type="entry name" value="RIBONUCLEASE H"/>
    <property type="match status" value="1"/>
</dbReference>
<evidence type="ECO:0000313" key="3">
    <source>
        <dbReference type="Proteomes" id="UP000001646"/>
    </source>
</evidence>
<proteinExistence type="predicted"/>
<dbReference type="Pfam" id="PF00078">
    <property type="entry name" value="RVT_1"/>
    <property type="match status" value="1"/>
</dbReference>
<dbReference type="InterPro" id="IPR000477">
    <property type="entry name" value="RT_dom"/>
</dbReference>
<evidence type="ECO:0000259" key="1">
    <source>
        <dbReference type="Pfam" id="PF00078"/>
    </source>
</evidence>
<keyword evidence="3" id="KW-1185">Reference proteome</keyword>
<dbReference type="InterPro" id="IPR043502">
    <property type="entry name" value="DNA/RNA_pol_sf"/>
</dbReference>
<feature type="domain" description="Reverse transcriptase" evidence="1">
    <location>
        <begin position="95"/>
        <end position="198"/>
    </location>
</feature>